<keyword evidence="1" id="KW-1133">Transmembrane helix</keyword>
<feature type="transmembrane region" description="Helical" evidence="1">
    <location>
        <begin position="225"/>
        <end position="243"/>
    </location>
</feature>
<feature type="domain" description="Urease accessory protein UreH-like transmembrane" evidence="2">
    <location>
        <begin position="31"/>
        <end position="235"/>
    </location>
</feature>
<gene>
    <name evidence="3" type="ORF">DET59_10476</name>
</gene>
<accession>A0A366EV34</accession>
<feature type="transmembrane region" description="Helical" evidence="1">
    <location>
        <begin position="109"/>
        <end position="128"/>
    </location>
</feature>
<evidence type="ECO:0000313" key="3">
    <source>
        <dbReference type="EMBL" id="RBP05359.1"/>
    </source>
</evidence>
<reference evidence="3 4" key="1">
    <citation type="submission" date="2018-06" db="EMBL/GenBank/DDBJ databases">
        <title>Freshwater and sediment microbial communities from various areas in North America, analyzing microbe dynamics in response to fracking.</title>
        <authorList>
            <person name="Lamendella R."/>
        </authorList>
    </citation>
    <scope>NUCLEOTIDE SEQUENCE [LARGE SCALE GENOMIC DNA]</scope>
    <source>
        <strain evidence="3 4">97B</strain>
    </source>
</reference>
<sequence length="244" mass="27248">MYEILTRISNTLSLPFYNMVDSLMDFPILVALILGLIGSLAPCQLTTNISAITIYGTSSIQSKMKWTEVLFFIAGKVIAFSLLGLLFWWIGNDFRSNSTIFFSAFRKVIGPMIIFIGLFLLGFFKLRFINKLSSWIPISFKEGKWGSLWMGISFSVAFCPTMFILFFVTLMPVAISSPSGFILPSLFGIATSIPLLIILFMISFLELDGTLIKKSRRVGSLVQKFSGAALVILGVFDTLTYWSL</sequence>
<name>A0A366EV34_9BACI</name>
<proteinExistence type="predicted"/>
<dbReference type="AlphaFoldDB" id="A0A366EV34"/>
<dbReference type="Pfam" id="PF13386">
    <property type="entry name" value="DsbD_2"/>
    <property type="match status" value="1"/>
</dbReference>
<organism evidence="3 4">
    <name type="scientific">Rossellomorea aquimaris</name>
    <dbReference type="NCBI Taxonomy" id="189382"/>
    <lineage>
        <taxon>Bacteria</taxon>
        <taxon>Bacillati</taxon>
        <taxon>Bacillota</taxon>
        <taxon>Bacilli</taxon>
        <taxon>Bacillales</taxon>
        <taxon>Bacillaceae</taxon>
        <taxon>Rossellomorea</taxon>
    </lineage>
</organism>
<dbReference type="EMBL" id="QNRJ01000004">
    <property type="protein sequence ID" value="RBP05359.1"/>
    <property type="molecule type" value="Genomic_DNA"/>
</dbReference>
<dbReference type="PANTHER" id="PTHR31272:SF4">
    <property type="entry name" value="CYTOCHROME C-TYPE BIOGENESIS PROTEIN HI_1454-RELATED"/>
    <property type="match status" value="1"/>
</dbReference>
<protein>
    <submittedName>
        <fullName evidence="3">Cytochrome c biogenesis protein CcdA</fullName>
    </submittedName>
</protein>
<feature type="transmembrane region" description="Helical" evidence="1">
    <location>
        <begin position="181"/>
        <end position="205"/>
    </location>
</feature>
<dbReference type="PANTHER" id="PTHR31272">
    <property type="entry name" value="CYTOCHROME C-TYPE BIOGENESIS PROTEIN HI_1454-RELATED"/>
    <property type="match status" value="1"/>
</dbReference>
<evidence type="ECO:0000313" key="4">
    <source>
        <dbReference type="Proteomes" id="UP000252118"/>
    </source>
</evidence>
<dbReference type="InterPro" id="IPR051790">
    <property type="entry name" value="Cytochrome_c-biogenesis_DsbD"/>
</dbReference>
<keyword evidence="1" id="KW-0472">Membrane</keyword>
<comment type="caution">
    <text evidence="3">The sequence shown here is derived from an EMBL/GenBank/DDBJ whole genome shotgun (WGS) entry which is preliminary data.</text>
</comment>
<feature type="transmembrane region" description="Helical" evidence="1">
    <location>
        <begin position="148"/>
        <end position="175"/>
    </location>
</feature>
<feature type="transmembrane region" description="Helical" evidence="1">
    <location>
        <begin position="69"/>
        <end position="89"/>
    </location>
</feature>
<dbReference type="OrthoDB" id="43562at2"/>
<evidence type="ECO:0000256" key="1">
    <source>
        <dbReference type="SAM" id="Phobius"/>
    </source>
</evidence>
<keyword evidence="1" id="KW-0812">Transmembrane</keyword>
<dbReference type="InterPro" id="IPR039447">
    <property type="entry name" value="UreH-like_TM_dom"/>
</dbReference>
<feature type="transmembrane region" description="Helical" evidence="1">
    <location>
        <begin position="28"/>
        <end position="57"/>
    </location>
</feature>
<dbReference type="Proteomes" id="UP000252118">
    <property type="component" value="Unassembled WGS sequence"/>
</dbReference>
<evidence type="ECO:0000259" key="2">
    <source>
        <dbReference type="Pfam" id="PF13386"/>
    </source>
</evidence>